<evidence type="ECO:0000256" key="1">
    <source>
        <dbReference type="SAM" id="MobiDB-lite"/>
    </source>
</evidence>
<evidence type="ECO:0000313" key="3">
    <source>
        <dbReference type="Proteomes" id="UP000016648"/>
    </source>
</evidence>
<name>U2QDW2_9BACT</name>
<proteinExistence type="predicted"/>
<dbReference type="AlphaFoldDB" id="U2QDW2"/>
<dbReference type="EMBL" id="AWEY01000019">
    <property type="protein sequence ID" value="ERK39488.1"/>
    <property type="molecule type" value="Genomic_DNA"/>
</dbReference>
<accession>U2QDW2</accession>
<organism evidence="2 3">
    <name type="scientific">Segatella baroniae F0067</name>
    <dbReference type="NCBI Taxonomy" id="1115809"/>
    <lineage>
        <taxon>Bacteria</taxon>
        <taxon>Pseudomonadati</taxon>
        <taxon>Bacteroidota</taxon>
        <taxon>Bacteroidia</taxon>
        <taxon>Bacteroidales</taxon>
        <taxon>Prevotellaceae</taxon>
        <taxon>Segatella</taxon>
    </lineage>
</organism>
<comment type="caution">
    <text evidence="2">The sequence shown here is derived from an EMBL/GenBank/DDBJ whole genome shotgun (WGS) entry which is preliminary data.</text>
</comment>
<dbReference type="Proteomes" id="UP000016648">
    <property type="component" value="Unassembled WGS sequence"/>
</dbReference>
<reference evidence="2 3" key="1">
    <citation type="submission" date="2013-08" db="EMBL/GenBank/DDBJ databases">
        <authorList>
            <person name="Durkin A.S."/>
            <person name="Haft D.R."/>
            <person name="McCorrison J."/>
            <person name="Torralba M."/>
            <person name="Gillis M."/>
            <person name="Haft D.H."/>
            <person name="Methe B."/>
            <person name="Sutton G."/>
            <person name="Nelson K.E."/>
        </authorList>
    </citation>
    <scope>NUCLEOTIDE SEQUENCE [LARGE SCALE GENOMIC DNA]</scope>
    <source>
        <strain evidence="2 3">F0067</strain>
    </source>
</reference>
<keyword evidence="3" id="KW-1185">Reference proteome</keyword>
<evidence type="ECO:0000313" key="2">
    <source>
        <dbReference type="EMBL" id="ERK39488.1"/>
    </source>
</evidence>
<sequence>MTMIGKHHAVFPMIHIKKTTGGEIPRHVRSPKTNGGT</sequence>
<feature type="region of interest" description="Disordered" evidence="1">
    <location>
        <begin position="17"/>
        <end position="37"/>
    </location>
</feature>
<gene>
    <name evidence="2" type="ORF">HMPREF9135_2409</name>
</gene>
<protein>
    <submittedName>
        <fullName evidence="2">Uncharacterized protein</fullName>
    </submittedName>
</protein>